<gene>
    <name evidence="8" type="ORF">TEOVI_000508200</name>
</gene>
<feature type="transmembrane region" description="Helical" evidence="6">
    <location>
        <begin position="516"/>
        <end position="535"/>
    </location>
</feature>
<feature type="transmembrane region" description="Helical" evidence="6">
    <location>
        <begin position="644"/>
        <end position="663"/>
    </location>
</feature>
<dbReference type="EMBL" id="CZPT02001049">
    <property type="protein sequence ID" value="SCU68709.1"/>
    <property type="molecule type" value="Genomic_DNA"/>
</dbReference>
<dbReference type="Proteomes" id="UP000195570">
    <property type="component" value="Unassembled WGS sequence"/>
</dbReference>
<evidence type="ECO:0000256" key="4">
    <source>
        <dbReference type="ARBA" id="ARBA00022989"/>
    </source>
</evidence>
<feature type="transmembrane region" description="Helical" evidence="6">
    <location>
        <begin position="608"/>
        <end position="624"/>
    </location>
</feature>
<keyword evidence="2" id="KW-1003">Cell membrane</keyword>
<feature type="transmembrane region" description="Helical" evidence="6">
    <location>
        <begin position="105"/>
        <end position="129"/>
    </location>
</feature>
<evidence type="ECO:0000256" key="1">
    <source>
        <dbReference type="ARBA" id="ARBA00004651"/>
    </source>
</evidence>
<dbReference type="VEuPathDB" id="TriTrypDB:TEOVI_000508200"/>
<accession>A0A1G4I992</accession>
<organism evidence="8 9">
    <name type="scientific">Trypanosoma equiperdum</name>
    <dbReference type="NCBI Taxonomy" id="5694"/>
    <lineage>
        <taxon>Eukaryota</taxon>
        <taxon>Discoba</taxon>
        <taxon>Euglenozoa</taxon>
        <taxon>Kinetoplastea</taxon>
        <taxon>Metakinetoplastina</taxon>
        <taxon>Trypanosomatida</taxon>
        <taxon>Trypanosomatidae</taxon>
        <taxon>Trypanosoma</taxon>
    </lineage>
</organism>
<keyword evidence="9" id="KW-1185">Reference proteome</keyword>
<proteinExistence type="predicted"/>
<feature type="domain" description="Integral membrane bound transporter" evidence="7">
    <location>
        <begin position="543"/>
        <end position="650"/>
    </location>
</feature>
<dbReference type="PANTHER" id="PTHR30509:SF38">
    <property type="entry name" value="FUSARIC ACID RESISTANCE PROTEIN-LIKE"/>
    <property type="match status" value="1"/>
</dbReference>
<sequence>MTTLKGGGDKTYRENCLPASGDNFVIDDIGSSPARDLPPAHNSVGTKLGNDSFGLPLYVPLQDSGRPGKNSSLTVPWSLRKSDGRKEVRVLEFLRSPQFWRQVEFALRVTLIAVFPSVGLVVGFIPLNILGTSTSVLSAIVLASKVTVGEMIAFIFTWLRAGCIWLPFATCGVALGLGNHIGVWCAYYTLVLFVIATFTENMVRRVCLLLFNICMIGLLVKPDSSLVYPSRVMADWCIGTLLCALAVFVPYPIFSKTRAQKALCEIANCTGAAFTGMTSCFWSPSNVERNMSMTKVRMLIATVDEALQTFYLEQDHSFYEFLFDSGDARRARWFKAQLFERLRTNLIALSQVLDMVEGRPWVIDESERSLAFGQHLSPHIKDVAASVDKLMDALTSAHTIKAVSDLDELFTDVSAATRKLQHEFNAARLDLFYQHRPETLEEFVPLMTYFMFTIINSHDTISQFGCDMSKVEVSRMSSAKVVVAKVVWEPFKEEIEYVLKLFRTFRRREIQRLIEAAKVSAAMIATVGFSLLIGVDKESLSGPSIIAFVSGSNPVEAVQASVVRLTACILGTVIGFFAGTYSSTPTDKIISVCVLMFIGTFFRTDKDYGILVVYAMFVLIPLNTMESTTTEDTLSRMNQITFGILIYIIISAAVFPLSPSLILRKKRINILIRFGEAVTKLCGLFSKPLATDLLADGSNDPTSNAPVGNDSVLRSNISASRAFTLSFSERLIVSTDSCMEEIDALLNETSRRLKRTVPFEAFARKERGLLFVHYPTKACERTAFTLNRMMGLLRSMWCSWSILRSQKAYTPEMRHILRTLQPIALDASSSFNRFVDLMCYALRNPTTALQTELMQAVLDFMQSVEELCLRKNHIMIAVITKAVNAEYGMNNLTHGNGNRSHRSETLTPPCDATGLATSECARSSGIKSSALPLLRKKTFNSIDSMGISGQNIVSLSDNFVMPISGEDSEGLHALSLSLSMFSNDAKLLLMSLEEMLDHMRKTA</sequence>
<evidence type="ECO:0000259" key="7">
    <source>
        <dbReference type="Pfam" id="PF13515"/>
    </source>
</evidence>
<comment type="caution">
    <text evidence="8">The sequence shown here is derived from an EMBL/GenBank/DDBJ whole genome shotgun (WGS) entry which is preliminary data.</text>
</comment>
<comment type="subcellular location">
    <subcellularLocation>
        <location evidence="1">Cell membrane</location>
        <topology evidence="1">Multi-pass membrane protein</topology>
    </subcellularLocation>
</comment>
<keyword evidence="3 6" id="KW-0812">Transmembrane</keyword>
<feature type="transmembrane region" description="Helical" evidence="6">
    <location>
        <begin position="202"/>
        <end position="220"/>
    </location>
</feature>
<evidence type="ECO:0000313" key="9">
    <source>
        <dbReference type="Proteomes" id="UP000195570"/>
    </source>
</evidence>
<protein>
    <submittedName>
        <fullName evidence="8">Fusaric acid resistance protein-like, putative</fullName>
    </submittedName>
</protein>
<evidence type="ECO:0000256" key="2">
    <source>
        <dbReference type="ARBA" id="ARBA00022475"/>
    </source>
</evidence>
<feature type="transmembrane region" description="Helical" evidence="6">
    <location>
        <begin position="165"/>
        <end position="195"/>
    </location>
</feature>
<evidence type="ECO:0000256" key="3">
    <source>
        <dbReference type="ARBA" id="ARBA00022692"/>
    </source>
</evidence>
<dbReference type="Pfam" id="PF13515">
    <property type="entry name" value="FUSC_2"/>
    <property type="match status" value="1"/>
</dbReference>
<dbReference type="GO" id="GO:0005886">
    <property type="term" value="C:plasma membrane"/>
    <property type="evidence" value="ECO:0007669"/>
    <property type="project" value="UniProtKB-SubCell"/>
</dbReference>
<feature type="transmembrane region" description="Helical" evidence="6">
    <location>
        <begin position="136"/>
        <end position="159"/>
    </location>
</feature>
<feature type="transmembrane region" description="Helical" evidence="6">
    <location>
        <begin position="562"/>
        <end position="581"/>
    </location>
</feature>
<dbReference type="InterPro" id="IPR049453">
    <property type="entry name" value="Memb_transporter_dom"/>
</dbReference>
<evidence type="ECO:0000256" key="5">
    <source>
        <dbReference type="ARBA" id="ARBA00023136"/>
    </source>
</evidence>
<reference evidence="8" key="1">
    <citation type="submission" date="2016-09" db="EMBL/GenBank/DDBJ databases">
        <authorList>
            <person name="Hebert L."/>
            <person name="Moumen B."/>
        </authorList>
    </citation>
    <scope>NUCLEOTIDE SEQUENCE [LARGE SCALE GENOMIC DNA]</scope>
    <source>
        <strain evidence="8">OVI</strain>
    </source>
</reference>
<evidence type="ECO:0000256" key="6">
    <source>
        <dbReference type="SAM" id="Phobius"/>
    </source>
</evidence>
<dbReference type="PANTHER" id="PTHR30509">
    <property type="entry name" value="P-HYDROXYBENZOIC ACID EFFLUX PUMP SUBUNIT-RELATED"/>
    <property type="match status" value="1"/>
</dbReference>
<keyword evidence="5 6" id="KW-0472">Membrane</keyword>
<dbReference type="AlphaFoldDB" id="A0A1G4I992"/>
<name>A0A1G4I992_TRYEQ</name>
<evidence type="ECO:0000313" key="8">
    <source>
        <dbReference type="EMBL" id="SCU68709.1"/>
    </source>
</evidence>
<dbReference type="GeneID" id="92379022"/>
<feature type="transmembrane region" description="Helical" evidence="6">
    <location>
        <begin position="232"/>
        <end position="254"/>
    </location>
</feature>
<dbReference type="RefSeq" id="XP_067079816.1">
    <property type="nucleotide sequence ID" value="XM_067223715.1"/>
</dbReference>
<keyword evidence="4 6" id="KW-1133">Transmembrane helix</keyword>